<feature type="region of interest" description="Disordered" evidence="1">
    <location>
        <begin position="1"/>
        <end position="38"/>
    </location>
</feature>
<accession>A0A556TQ05</accession>
<dbReference type="EMBL" id="VCAZ01000010">
    <property type="protein sequence ID" value="TSK34776.1"/>
    <property type="molecule type" value="Genomic_DNA"/>
</dbReference>
<feature type="compositionally biased region" description="Basic residues" evidence="1">
    <location>
        <begin position="116"/>
        <end position="131"/>
    </location>
</feature>
<comment type="caution">
    <text evidence="2">The sequence shown here is derived from an EMBL/GenBank/DDBJ whole genome shotgun (WGS) entry which is preliminary data.</text>
</comment>
<dbReference type="Proteomes" id="UP000319801">
    <property type="component" value="Unassembled WGS sequence"/>
</dbReference>
<sequence>MPGPRDSVADQKRNRRKDTERGREEQSVTKNTETEATKVNIYVPNQLRAKERNRKVKAVVTRKNSDFIKLSDRQNIIDQSQECVEVPNWMLGYPDMENTSLDDAGVDLQSEERGTKPRKLCGARKRLRTPRPQRELDIDSAEKRDSDLQDRDYSSENIPVQNL</sequence>
<name>A0A556TQ05_BAGYA</name>
<feature type="compositionally biased region" description="Basic and acidic residues" evidence="1">
    <location>
        <begin position="132"/>
        <end position="154"/>
    </location>
</feature>
<reference evidence="2 3" key="1">
    <citation type="journal article" date="2019" name="Genome Biol. Evol.">
        <title>Whole-Genome Sequencing of the Giant Devil Catfish, Bagarius yarrelli.</title>
        <authorList>
            <person name="Jiang W."/>
            <person name="Lv Y."/>
            <person name="Cheng L."/>
            <person name="Yang K."/>
            <person name="Chao B."/>
            <person name="Wang X."/>
            <person name="Li Y."/>
            <person name="Pan X."/>
            <person name="You X."/>
            <person name="Zhang Y."/>
            <person name="Yang J."/>
            <person name="Li J."/>
            <person name="Zhang X."/>
            <person name="Liu S."/>
            <person name="Sun C."/>
            <person name="Yang J."/>
            <person name="Shi Q."/>
        </authorList>
    </citation>
    <scope>NUCLEOTIDE SEQUENCE [LARGE SCALE GENOMIC DNA]</scope>
    <source>
        <strain evidence="2">JWS20170419001</strain>
        <tissue evidence="2">Muscle</tissue>
    </source>
</reference>
<keyword evidence="3" id="KW-1185">Reference proteome</keyword>
<evidence type="ECO:0000256" key="1">
    <source>
        <dbReference type="SAM" id="MobiDB-lite"/>
    </source>
</evidence>
<organism evidence="2 3">
    <name type="scientific">Bagarius yarrelli</name>
    <name type="common">Goonch</name>
    <name type="synonym">Bagrus yarrelli</name>
    <dbReference type="NCBI Taxonomy" id="175774"/>
    <lineage>
        <taxon>Eukaryota</taxon>
        <taxon>Metazoa</taxon>
        <taxon>Chordata</taxon>
        <taxon>Craniata</taxon>
        <taxon>Vertebrata</taxon>
        <taxon>Euteleostomi</taxon>
        <taxon>Actinopterygii</taxon>
        <taxon>Neopterygii</taxon>
        <taxon>Teleostei</taxon>
        <taxon>Ostariophysi</taxon>
        <taxon>Siluriformes</taxon>
        <taxon>Sisoridae</taxon>
        <taxon>Sisorinae</taxon>
        <taxon>Bagarius</taxon>
    </lineage>
</organism>
<dbReference type="AlphaFoldDB" id="A0A556TQ05"/>
<gene>
    <name evidence="2" type="ORF">Baya_4384</name>
</gene>
<dbReference type="OrthoDB" id="8888144at2759"/>
<evidence type="ECO:0000313" key="3">
    <source>
        <dbReference type="Proteomes" id="UP000319801"/>
    </source>
</evidence>
<evidence type="ECO:0000313" key="2">
    <source>
        <dbReference type="EMBL" id="TSK34776.1"/>
    </source>
</evidence>
<feature type="compositionally biased region" description="Basic and acidic residues" evidence="1">
    <location>
        <begin position="7"/>
        <end position="36"/>
    </location>
</feature>
<proteinExistence type="predicted"/>
<protein>
    <submittedName>
        <fullName evidence="2">Uncharacterized protein</fullName>
    </submittedName>
</protein>
<feature type="region of interest" description="Disordered" evidence="1">
    <location>
        <begin position="106"/>
        <end position="163"/>
    </location>
</feature>